<dbReference type="SUPFAM" id="SSF141986">
    <property type="entry name" value="LD-carboxypeptidase A C-terminal domain-like"/>
    <property type="match status" value="1"/>
</dbReference>
<dbReference type="GO" id="GO:0008236">
    <property type="term" value="F:serine-type peptidase activity"/>
    <property type="evidence" value="ECO:0007669"/>
    <property type="project" value="UniProtKB-KW"/>
</dbReference>
<dbReference type="STRING" id="1572751.PK98_14320"/>
<dbReference type="Pfam" id="PF17676">
    <property type="entry name" value="Peptidase_S66C"/>
    <property type="match status" value="1"/>
</dbReference>
<dbReference type="PIRSF" id="PIRSF028757">
    <property type="entry name" value="LD-carboxypeptidase"/>
    <property type="match status" value="1"/>
</dbReference>
<evidence type="ECO:0000256" key="1">
    <source>
        <dbReference type="ARBA" id="ARBA00010233"/>
    </source>
</evidence>
<dbReference type="PANTHER" id="PTHR30237:SF2">
    <property type="entry name" value="MUREIN TETRAPEPTIDE CARBOXYPEPTIDASE"/>
    <property type="match status" value="1"/>
</dbReference>
<proteinExistence type="inferred from homology"/>
<evidence type="ECO:0000256" key="4">
    <source>
        <dbReference type="ARBA" id="ARBA00022801"/>
    </source>
</evidence>
<dbReference type="GO" id="GO:0006508">
    <property type="term" value="P:proteolysis"/>
    <property type="evidence" value="ECO:0007669"/>
    <property type="project" value="UniProtKB-KW"/>
</dbReference>
<dbReference type="Proteomes" id="UP000030988">
    <property type="component" value="Unassembled WGS sequence"/>
</dbReference>
<evidence type="ECO:0000259" key="8">
    <source>
        <dbReference type="Pfam" id="PF17676"/>
    </source>
</evidence>
<feature type="domain" description="LD-carboxypeptidase C-terminal" evidence="8">
    <location>
        <begin position="199"/>
        <end position="315"/>
    </location>
</feature>
<dbReference type="AlphaFoldDB" id="A0A0B2BZB8"/>
<feature type="domain" description="LD-carboxypeptidase N-terminal" evidence="7">
    <location>
        <begin position="28"/>
        <end position="146"/>
    </location>
</feature>
<keyword evidence="3" id="KW-0645">Protease</keyword>
<evidence type="ECO:0000256" key="6">
    <source>
        <dbReference type="PIRSR" id="PIRSR028757-1"/>
    </source>
</evidence>
<dbReference type="EMBL" id="JTDN01000002">
    <property type="protein sequence ID" value="KHL25180.1"/>
    <property type="molecule type" value="Genomic_DNA"/>
</dbReference>
<dbReference type="PANTHER" id="PTHR30237">
    <property type="entry name" value="MURAMOYLTETRAPEPTIDE CARBOXYPEPTIDASE"/>
    <property type="match status" value="1"/>
</dbReference>
<keyword evidence="5" id="KW-0720">Serine protease</keyword>
<evidence type="ECO:0000313" key="10">
    <source>
        <dbReference type="Proteomes" id="UP000030988"/>
    </source>
</evidence>
<gene>
    <name evidence="9" type="ORF">PK98_14320</name>
</gene>
<sequence length="330" mass="34641">MVAGGNLPLLAQSPRRTRAPRLRAGDVVGLVAPAGFLADRSELELAEDAMRAMGLEPRRAANILDRHGYLAGTDAARAAGINAMFVDPAVRLVFSVRGGWGSARILPLLDYAAIRRDPKVLVGFSDVTALHLALQSQGVGFPTIHGPNAAGSWPLSSWEPLRALLFDGATPTYGPPPAATDRLIDRAARVPVFGPGTAEGPLLGGNLTVLSALVGTPWLPDFTGAILFLEETNEAQYRIDRMLTQLGQAGILPRLAGVVFGQCTNCTDPGGYGNFTLFEVLEQHLAPLGIPAFQLPLFGHGGQQAILPVGARCRIDAGAGTIALLEPVVA</sequence>
<dbReference type="InterPro" id="IPR027478">
    <property type="entry name" value="LdcA_N"/>
</dbReference>
<dbReference type="CDD" id="cd07025">
    <property type="entry name" value="Peptidase_S66"/>
    <property type="match status" value="1"/>
</dbReference>
<evidence type="ECO:0000256" key="5">
    <source>
        <dbReference type="ARBA" id="ARBA00022825"/>
    </source>
</evidence>
<protein>
    <submittedName>
        <fullName evidence="9">Microcin C7 resistance protein MccF</fullName>
    </submittedName>
</protein>
<dbReference type="SUPFAM" id="SSF52317">
    <property type="entry name" value="Class I glutamine amidotransferase-like"/>
    <property type="match status" value="1"/>
</dbReference>
<evidence type="ECO:0000259" key="7">
    <source>
        <dbReference type="Pfam" id="PF02016"/>
    </source>
</evidence>
<evidence type="ECO:0000313" key="9">
    <source>
        <dbReference type="EMBL" id="KHL25180.1"/>
    </source>
</evidence>
<feature type="active site" description="Nucleophile" evidence="6">
    <location>
        <position position="125"/>
    </location>
</feature>
<comment type="caution">
    <text evidence="9">The sequence shown here is derived from an EMBL/GenBank/DDBJ whole genome shotgun (WGS) entry which is preliminary data.</text>
</comment>
<organism evidence="9 10">
    <name type="scientific">Croceibacterium mercuriale</name>
    <dbReference type="NCBI Taxonomy" id="1572751"/>
    <lineage>
        <taxon>Bacteria</taxon>
        <taxon>Pseudomonadati</taxon>
        <taxon>Pseudomonadota</taxon>
        <taxon>Alphaproteobacteria</taxon>
        <taxon>Sphingomonadales</taxon>
        <taxon>Erythrobacteraceae</taxon>
        <taxon>Croceibacterium</taxon>
    </lineage>
</organism>
<name>A0A0B2BZB8_9SPHN</name>
<dbReference type="InterPro" id="IPR040921">
    <property type="entry name" value="Peptidase_S66C"/>
</dbReference>
<evidence type="ECO:0000256" key="3">
    <source>
        <dbReference type="ARBA" id="ARBA00022670"/>
    </source>
</evidence>
<dbReference type="InterPro" id="IPR029062">
    <property type="entry name" value="Class_I_gatase-like"/>
</dbReference>
<comment type="similarity">
    <text evidence="1">Belongs to the peptidase S66 family.</text>
</comment>
<reference evidence="9 10" key="1">
    <citation type="submission" date="2014-11" db="EMBL/GenBank/DDBJ databases">
        <title>Draft genome sequence of Kirrobacter mercurialis.</title>
        <authorList>
            <person name="Coil D.A."/>
            <person name="Eisen J.A."/>
        </authorList>
    </citation>
    <scope>NUCLEOTIDE SEQUENCE [LARGE SCALE GENOMIC DNA]</scope>
    <source>
        <strain evidence="9 10">Coronado</strain>
    </source>
</reference>
<keyword evidence="4" id="KW-0378">Hydrolase</keyword>
<dbReference type="OrthoDB" id="9807329at2"/>
<feature type="active site" description="Charge relay system" evidence="6">
    <location>
        <position position="230"/>
    </location>
</feature>
<feature type="active site" description="Charge relay system" evidence="6">
    <location>
        <position position="300"/>
    </location>
</feature>
<dbReference type="InterPro" id="IPR003507">
    <property type="entry name" value="S66_fam"/>
</dbReference>
<dbReference type="Gene3D" id="3.40.50.10740">
    <property type="entry name" value="Class I glutamine amidotransferase-like"/>
    <property type="match status" value="1"/>
</dbReference>
<dbReference type="InterPro" id="IPR040449">
    <property type="entry name" value="Peptidase_S66_N"/>
</dbReference>
<keyword evidence="10" id="KW-1185">Reference proteome</keyword>
<dbReference type="Gene3D" id="3.50.30.60">
    <property type="entry name" value="LD-carboxypeptidase A C-terminal domain-like"/>
    <property type="match status" value="1"/>
</dbReference>
<keyword evidence="2" id="KW-0121">Carboxypeptidase</keyword>
<dbReference type="Pfam" id="PF02016">
    <property type="entry name" value="Peptidase_S66"/>
    <property type="match status" value="1"/>
</dbReference>
<accession>A0A0B2BZB8</accession>
<dbReference type="InterPro" id="IPR027461">
    <property type="entry name" value="Carboxypeptidase_A_C_sf"/>
</dbReference>
<dbReference type="GO" id="GO:0004180">
    <property type="term" value="F:carboxypeptidase activity"/>
    <property type="evidence" value="ECO:0007669"/>
    <property type="project" value="UniProtKB-KW"/>
</dbReference>
<evidence type="ECO:0000256" key="2">
    <source>
        <dbReference type="ARBA" id="ARBA00022645"/>
    </source>
</evidence>